<evidence type="ECO:0000256" key="24">
    <source>
        <dbReference type="SAM" id="Phobius"/>
    </source>
</evidence>
<evidence type="ECO:0000256" key="14">
    <source>
        <dbReference type="ARBA" id="ARBA00023098"/>
    </source>
</evidence>
<keyword evidence="14" id="KW-0443">Lipid metabolism</keyword>
<keyword evidence="11 24" id="KW-0812">Transmembrane</keyword>
<sequence length="270" mass="30240">MTTTVTRALSGAVYVLLLVGATLYSQYSFLLLFGLLLLFSVVEFCKLVSLKPIFPLVIATVGYILFNLNNTVKTNEILLLIAALLVSIRSLLFLFEKKDRFLDTQAKYVFLIGYLIIPIIIFTKIPFINNQYVPEIIISILVIIWANDTFAYLVGITMGKNKLFERISPKKTIEGFVGGVIFAVVAGILLAEFYINKPDETTIKWIIIAMIVSAFGTLGDLIESKFKRIAGVKDSGNIMPGHGGFLDRLDSIIFVAPFVYLFYQIIYYVS</sequence>
<evidence type="ECO:0000313" key="26">
    <source>
        <dbReference type="Proteomes" id="UP001491349"/>
    </source>
</evidence>
<name>A0ABU9E2Y8_9FLAO</name>
<dbReference type="PANTHER" id="PTHR46382">
    <property type="entry name" value="PHOSPHATIDATE CYTIDYLYLTRANSFERASE"/>
    <property type="match status" value="1"/>
</dbReference>
<comment type="subcellular location">
    <subcellularLocation>
        <location evidence="2">Cell membrane</location>
        <topology evidence="2">Multi-pass membrane protein</topology>
    </subcellularLocation>
</comment>
<feature type="transmembrane region" description="Helical" evidence="24">
    <location>
        <begin position="202"/>
        <end position="222"/>
    </location>
</feature>
<dbReference type="EC" id="2.7.7.41" evidence="6"/>
<organism evidence="25 26">
    <name type="scientific">Flavobacterium buctense</name>
    <dbReference type="NCBI Taxonomy" id="1648146"/>
    <lineage>
        <taxon>Bacteria</taxon>
        <taxon>Pseudomonadati</taxon>
        <taxon>Bacteroidota</taxon>
        <taxon>Flavobacteriia</taxon>
        <taxon>Flavobacteriales</taxon>
        <taxon>Flavobacteriaceae</taxon>
        <taxon>Flavobacterium</taxon>
    </lineage>
</organism>
<feature type="transmembrane region" description="Helical" evidence="24">
    <location>
        <begin position="108"/>
        <end position="127"/>
    </location>
</feature>
<evidence type="ECO:0000256" key="10">
    <source>
        <dbReference type="ARBA" id="ARBA00022679"/>
    </source>
</evidence>
<evidence type="ECO:0000256" key="1">
    <source>
        <dbReference type="ARBA" id="ARBA00001698"/>
    </source>
</evidence>
<dbReference type="RefSeq" id="WP_187660939.1">
    <property type="nucleotide sequence ID" value="NZ_JACTAB010000007.1"/>
</dbReference>
<dbReference type="GO" id="GO:0004605">
    <property type="term" value="F:phosphatidate cytidylyltransferase activity"/>
    <property type="evidence" value="ECO:0007669"/>
    <property type="project" value="UniProtKB-EC"/>
</dbReference>
<comment type="pathway">
    <text evidence="3">Phospholipid metabolism; CDP-diacylglycerol biosynthesis; CDP-diacylglycerol from sn-glycerol 3-phosphate: step 3/3.</text>
</comment>
<evidence type="ECO:0000256" key="7">
    <source>
        <dbReference type="ARBA" id="ARBA00019373"/>
    </source>
</evidence>
<evidence type="ECO:0000256" key="2">
    <source>
        <dbReference type="ARBA" id="ARBA00004651"/>
    </source>
</evidence>
<evidence type="ECO:0000256" key="20">
    <source>
        <dbReference type="ARBA" id="ARBA00032253"/>
    </source>
</evidence>
<evidence type="ECO:0000256" key="8">
    <source>
        <dbReference type="ARBA" id="ARBA00022475"/>
    </source>
</evidence>
<evidence type="ECO:0000256" key="11">
    <source>
        <dbReference type="ARBA" id="ARBA00022692"/>
    </source>
</evidence>
<evidence type="ECO:0000256" key="21">
    <source>
        <dbReference type="ARBA" id="ARBA00032396"/>
    </source>
</evidence>
<evidence type="ECO:0000256" key="16">
    <source>
        <dbReference type="ARBA" id="ARBA00023209"/>
    </source>
</evidence>
<evidence type="ECO:0000256" key="19">
    <source>
        <dbReference type="ARBA" id="ARBA00031825"/>
    </source>
</evidence>
<feature type="transmembrane region" description="Helical" evidence="24">
    <location>
        <begin position="77"/>
        <end position="96"/>
    </location>
</feature>
<dbReference type="Proteomes" id="UP001491349">
    <property type="component" value="Unassembled WGS sequence"/>
</dbReference>
<comment type="similarity">
    <text evidence="5">Belongs to the CDS family.</text>
</comment>
<evidence type="ECO:0000256" key="5">
    <source>
        <dbReference type="ARBA" id="ARBA00010185"/>
    </source>
</evidence>
<evidence type="ECO:0000256" key="23">
    <source>
        <dbReference type="ARBA" id="ARBA00033406"/>
    </source>
</evidence>
<feature type="transmembrane region" description="Helical" evidence="24">
    <location>
        <begin position="12"/>
        <end position="41"/>
    </location>
</feature>
<comment type="pathway">
    <text evidence="4">Lipid metabolism.</text>
</comment>
<feature type="transmembrane region" description="Helical" evidence="24">
    <location>
        <begin position="53"/>
        <end position="71"/>
    </location>
</feature>
<feature type="transmembrane region" description="Helical" evidence="24">
    <location>
        <begin position="249"/>
        <end position="269"/>
    </location>
</feature>
<dbReference type="Pfam" id="PF01148">
    <property type="entry name" value="CTP_transf_1"/>
    <property type="match status" value="1"/>
</dbReference>
<evidence type="ECO:0000256" key="6">
    <source>
        <dbReference type="ARBA" id="ARBA00012487"/>
    </source>
</evidence>
<proteinExistence type="inferred from homology"/>
<keyword evidence="15 24" id="KW-0472">Membrane</keyword>
<evidence type="ECO:0000256" key="3">
    <source>
        <dbReference type="ARBA" id="ARBA00005119"/>
    </source>
</evidence>
<gene>
    <name evidence="25" type="ORF">WMW71_11750</name>
</gene>
<feature type="transmembrane region" description="Helical" evidence="24">
    <location>
        <begin position="133"/>
        <end position="154"/>
    </location>
</feature>
<keyword evidence="12 25" id="KW-0548">Nucleotidyltransferase</keyword>
<reference evidence="25 26" key="1">
    <citation type="submission" date="2024-04" db="EMBL/GenBank/DDBJ databases">
        <title>draft genome sequnece of Flavobacterium buctense JCM 30750.</title>
        <authorList>
            <person name="Kim D.-U."/>
        </authorList>
    </citation>
    <scope>NUCLEOTIDE SEQUENCE [LARGE SCALE GENOMIC DNA]</scope>
    <source>
        <strain evidence="25 26">JCM 30750</strain>
    </source>
</reference>
<evidence type="ECO:0000256" key="13">
    <source>
        <dbReference type="ARBA" id="ARBA00022989"/>
    </source>
</evidence>
<comment type="catalytic activity">
    <reaction evidence="1">
        <text>a 1,2-diacyl-sn-glycero-3-phosphate + CTP + H(+) = a CDP-1,2-diacyl-sn-glycerol + diphosphate</text>
        <dbReference type="Rhea" id="RHEA:16229"/>
        <dbReference type="ChEBI" id="CHEBI:15378"/>
        <dbReference type="ChEBI" id="CHEBI:33019"/>
        <dbReference type="ChEBI" id="CHEBI:37563"/>
        <dbReference type="ChEBI" id="CHEBI:58332"/>
        <dbReference type="ChEBI" id="CHEBI:58608"/>
        <dbReference type="EC" id="2.7.7.41"/>
    </reaction>
</comment>
<keyword evidence="17" id="KW-1208">Phospholipid metabolism</keyword>
<evidence type="ECO:0000256" key="18">
    <source>
        <dbReference type="ARBA" id="ARBA00029893"/>
    </source>
</evidence>
<evidence type="ECO:0000256" key="22">
    <source>
        <dbReference type="ARBA" id="ARBA00032743"/>
    </source>
</evidence>
<keyword evidence="26" id="KW-1185">Reference proteome</keyword>
<accession>A0ABU9E2Y8</accession>
<keyword evidence="13 24" id="KW-1133">Transmembrane helix</keyword>
<evidence type="ECO:0000256" key="17">
    <source>
        <dbReference type="ARBA" id="ARBA00023264"/>
    </source>
</evidence>
<evidence type="ECO:0000256" key="15">
    <source>
        <dbReference type="ARBA" id="ARBA00023136"/>
    </source>
</evidence>
<keyword evidence="8" id="KW-1003">Cell membrane</keyword>
<keyword evidence="16" id="KW-0594">Phospholipid biosynthesis</keyword>
<protein>
    <recommendedName>
        <fullName evidence="7">Phosphatidate cytidylyltransferase</fullName>
        <ecNumber evidence="6">2.7.7.41</ecNumber>
    </recommendedName>
    <alternativeName>
        <fullName evidence="20">CDP-DAG synthase</fullName>
    </alternativeName>
    <alternativeName>
        <fullName evidence="22">CDP-DG synthase</fullName>
    </alternativeName>
    <alternativeName>
        <fullName evidence="18">CDP-diacylglycerol synthase</fullName>
    </alternativeName>
    <alternativeName>
        <fullName evidence="21">CDP-diglyceride pyrophosphorylase</fullName>
    </alternativeName>
    <alternativeName>
        <fullName evidence="23">CDP-diglyceride synthase</fullName>
    </alternativeName>
    <alternativeName>
        <fullName evidence="19">CTP:phosphatidate cytidylyltransferase</fullName>
    </alternativeName>
</protein>
<evidence type="ECO:0000256" key="4">
    <source>
        <dbReference type="ARBA" id="ARBA00005189"/>
    </source>
</evidence>
<keyword evidence="9" id="KW-0444">Lipid biosynthesis</keyword>
<comment type="caution">
    <text evidence="25">The sequence shown here is derived from an EMBL/GenBank/DDBJ whole genome shotgun (WGS) entry which is preliminary data.</text>
</comment>
<dbReference type="PANTHER" id="PTHR46382:SF1">
    <property type="entry name" value="PHOSPHATIDATE CYTIDYLYLTRANSFERASE"/>
    <property type="match status" value="1"/>
</dbReference>
<keyword evidence="10 25" id="KW-0808">Transferase</keyword>
<evidence type="ECO:0000256" key="9">
    <source>
        <dbReference type="ARBA" id="ARBA00022516"/>
    </source>
</evidence>
<evidence type="ECO:0000313" key="25">
    <source>
        <dbReference type="EMBL" id="MEK8181014.1"/>
    </source>
</evidence>
<feature type="transmembrane region" description="Helical" evidence="24">
    <location>
        <begin position="175"/>
        <end position="196"/>
    </location>
</feature>
<dbReference type="EMBL" id="JBBPCB010000008">
    <property type="protein sequence ID" value="MEK8181014.1"/>
    <property type="molecule type" value="Genomic_DNA"/>
</dbReference>
<evidence type="ECO:0000256" key="12">
    <source>
        <dbReference type="ARBA" id="ARBA00022695"/>
    </source>
</evidence>